<feature type="compositionally biased region" description="Polar residues" evidence="4">
    <location>
        <begin position="117"/>
        <end position="128"/>
    </location>
</feature>
<feature type="compositionally biased region" description="Basic and acidic residues" evidence="4">
    <location>
        <begin position="131"/>
        <end position="141"/>
    </location>
</feature>
<comment type="subcellular location">
    <subcellularLocation>
        <location evidence="1">Nucleus</location>
    </subcellularLocation>
</comment>
<accession>A0A9P7AVJ3</accession>
<dbReference type="GO" id="GO:0042274">
    <property type="term" value="P:ribosomal small subunit biogenesis"/>
    <property type="evidence" value="ECO:0007669"/>
    <property type="project" value="TreeGrafter"/>
</dbReference>
<feature type="region of interest" description="Disordered" evidence="4">
    <location>
        <begin position="379"/>
        <end position="402"/>
    </location>
</feature>
<feature type="compositionally biased region" description="Basic and acidic residues" evidence="4">
    <location>
        <begin position="459"/>
        <end position="470"/>
    </location>
</feature>
<dbReference type="PANTHER" id="PTHR14369:SF0">
    <property type="entry name" value="SURFEIT LOCUS PROTEIN 6"/>
    <property type="match status" value="1"/>
</dbReference>
<dbReference type="GO" id="GO:0003723">
    <property type="term" value="F:RNA binding"/>
    <property type="evidence" value="ECO:0007669"/>
    <property type="project" value="TreeGrafter"/>
</dbReference>
<proteinExistence type="inferred from homology"/>
<feature type="compositionally biased region" description="Basic residues" evidence="4">
    <location>
        <begin position="142"/>
        <end position="153"/>
    </location>
</feature>
<dbReference type="InterPro" id="IPR029190">
    <property type="entry name" value="Rrp14/SURF6_C"/>
</dbReference>
<dbReference type="GO" id="GO:0042273">
    <property type="term" value="P:ribosomal large subunit biogenesis"/>
    <property type="evidence" value="ECO:0007669"/>
    <property type="project" value="TreeGrafter"/>
</dbReference>
<evidence type="ECO:0000256" key="2">
    <source>
        <dbReference type="ARBA" id="ARBA00005904"/>
    </source>
</evidence>
<evidence type="ECO:0000313" key="8">
    <source>
        <dbReference type="Proteomes" id="UP000785200"/>
    </source>
</evidence>
<feature type="region of interest" description="Disordered" evidence="4">
    <location>
        <begin position="449"/>
        <end position="531"/>
    </location>
</feature>
<gene>
    <name evidence="7" type="ORF">D0Z07_6980</name>
</gene>
<dbReference type="GO" id="GO:0005730">
    <property type="term" value="C:nucleolus"/>
    <property type="evidence" value="ECO:0007669"/>
    <property type="project" value="TreeGrafter"/>
</dbReference>
<feature type="compositionally biased region" description="Basic and acidic residues" evidence="4">
    <location>
        <begin position="480"/>
        <end position="494"/>
    </location>
</feature>
<dbReference type="Pfam" id="PF04935">
    <property type="entry name" value="SURF6"/>
    <property type="match status" value="1"/>
</dbReference>
<keyword evidence="8" id="KW-1185">Reference proteome</keyword>
<evidence type="ECO:0000259" key="6">
    <source>
        <dbReference type="Pfam" id="PF15459"/>
    </source>
</evidence>
<dbReference type="Proteomes" id="UP000785200">
    <property type="component" value="Unassembled WGS sequence"/>
</dbReference>
<evidence type="ECO:0000256" key="4">
    <source>
        <dbReference type="SAM" id="MobiDB-lite"/>
    </source>
</evidence>
<feature type="compositionally biased region" description="Acidic residues" evidence="4">
    <location>
        <begin position="195"/>
        <end position="222"/>
    </location>
</feature>
<evidence type="ECO:0000313" key="7">
    <source>
        <dbReference type="EMBL" id="KAG0647371.1"/>
    </source>
</evidence>
<feature type="compositionally biased region" description="Basic and acidic residues" evidence="4">
    <location>
        <begin position="302"/>
        <end position="317"/>
    </location>
</feature>
<dbReference type="InterPro" id="IPR007019">
    <property type="entry name" value="SURF6"/>
</dbReference>
<feature type="region of interest" description="Disordered" evidence="4">
    <location>
        <begin position="34"/>
        <end position="271"/>
    </location>
</feature>
<feature type="compositionally biased region" description="Basic residues" evidence="4">
    <location>
        <begin position="449"/>
        <end position="458"/>
    </location>
</feature>
<feature type="region of interest" description="Disordered" evidence="4">
    <location>
        <begin position="288"/>
        <end position="357"/>
    </location>
</feature>
<sequence>MAESSLQDRLRDHAKAFDGLLSLIPAKVYYGKDTTDQWKKKKQTKAEAAAARRAKLDPDSAEAKSAKDVMDERVRKRKLEETEDFEVEGVEKELPKQGLKLPQDKKAKKQKTSDPSQVSSTAAESTPKQIEAVDPREAKRQKAERKKERKLKKSEKTQQKALKAKDRVVKLPRDDDVVAVEEDAQKIPAARDVVEDLELEDAEDLPGDEIEQFQAEGLEEEKPDSKNPSSTPSPSPHSPTFDNATEPSANTSTSSVIPPATAPKHIKLPTDPELLRARLAARIEALRAARKADGPDGAPARNRQELMEARRKKEEQRRAHKKDLRLKAKIEEDARREAALASARDSPASGIFSPAIQSPENNFSFGRVSFADGQQLNEDLSALRDVPKKKGPQDAATALQASEKKRLRLAGLDEEKRADIEEKDLWLNAKKRAQGEKIRDDTSLLKKTLKRKDKAKKKSEKEWNERKEGVAKGQAMRQKKREENLKKRRDEKGGKGKGKGKGKSGGVSKTKKPKVKSRPGFEGSFGAGKRT</sequence>
<feature type="domain" description="Ribosomal RNA-processing protein 14 N-terminal" evidence="6">
    <location>
        <begin position="9"/>
        <end position="59"/>
    </location>
</feature>
<evidence type="ECO:0000256" key="1">
    <source>
        <dbReference type="ARBA" id="ARBA00004123"/>
    </source>
</evidence>
<evidence type="ECO:0000256" key="3">
    <source>
        <dbReference type="ARBA" id="ARBA00023242"/>
    </source>
</evidence>
<feature type="compositionally biased region" description="Basic and acidic residues" evidence="4">
    <location>
        <begin position="381"/>
        <end position="392"/>
    </location>
</feature>
<keyword evidence="3" id="KW-0539">Nucleus</keyword>
<comment type="similarity">
    <text evidence="2">Belongs to the SURF6 family.</text>
</comment>
<name>A0A9P7AVJ3_9HELO</name>
<feature type="compositionally biased region" description="Basic and acidic residues" evidence="4">
    <location>
        <begin position="154"/>
        <end position="176"/>
    </location>
</feature>
<feature type="compositionally biased region" description="Polar residues" evidence="4">
    <location>
        <begin position="240"/>
        <end position="256"/>
    </location>
</feature>
<feature type="compositionally biased region" description="Basic and acidic residues" evidence="4">
    <location>
        <begin position="54"/>
        <end position="80"/>
    </location>
</feature>
<dbReference type="Pfam" id="PF15459">
    <property type="entry name" value="RRP14"/>
    <property type="match status" value="1"/>
</dbReference>
<feature type="compositionally biased region" description="Basic and acidic residues" evidence="4">
    <location>
        <begin position="325"/>
        <end position="338"/>
    </location>
</feature>
<dbReference type="EMBL" id="VNKQ01000013">
    <property type="protein sequence ID" value="KAG0647371.1"/>
    <property type="molecule type" value="Genomic_DNA"/>
</dbReference>
<comment type="caution">
    <text evidence="7">The sequence shown here is derived from an EMBL/GenBank/DDBJ whole genome shotgun (WGS) entry which is preliminary data.</text>
</comment>
<organism evidence="7 8">
    <name type="scientific">Hyphodiscus hymeniophilus</name>
    <dbReference type="NCBI Taxonomy" id="353542"/>
    <lineage>
        <taxon>Eukaryota</taxon>
        <taxon>Fungi</taxon>
        <taxon>Dikarya</taxon>
        <taxon>Ascomycota</taxon>
        <taxon>Pezizomycotina</taxon>
        <taxon>Leotiomycetes</taxon>
        <taxon>Helotiales</taxon>
        <taxon>Hyphodiscaceae</taxon>
        <taxon>Hyphodiscus</taxon>
    </lineage>
</organism>
<dbReference type="GO" id="GO:0003677">
    <property type="term" value="F:DNA binding"/>
    <property type="evidence" value="ECO:0007669"/>
    <property type="project" value="TreeGrafter"/>
</dbReference>
<feature type="domain" description="Ribosomal RNA-processing protein 14/surfeit locus protein 6 C-terminal" evidence="5">
    <location>
        <begin position="304"/>
        <end position="498"/>
    </location>
</feature>
<reference evidence="7" key="1">
    <citation type="submission" date="2019-07" db="EMBL/GenBank/DDBJ databases">
        <title>Hyphodiscus hymeniophilus genome sequencing and assembly.</title>
        <authorList>
            <person name="Kramer G."/>
            <person name="Nodwell J."/>
        </authorList>
    </citation>
    <scope>NUCLEOTIDE SEQUENCE</scope>
    <source>
        <strain evidence="7">ATCC 34498</strain>
    </source>
</reference>
<dbReference type="InterPro" id="IPR029188">
    <property type="entry name" value="Rrp14_N"/>
</dbReference>
<dbReference type="OrthoDB" id="444809at2759"/>
<dbReference type="AlphaFoldDB" id="A0A9P7AVJ3"/>
<evidence type="ECO:0000259" key="5">
    <source>
        <dbReference type="Pfam" id="PF04935"/>
    </source>
</evidence>
<dbReference type="PANTHER" id="PTHR14369">
    <property type="entry name" value="SURFEIT LOCUS PROTEIN 6"/>
    <property type="match status" value="1"/>
</dbReference>
<protein>
    <submittedName>
        <fullName evidence="7">Ribosome biogenesis RRP14</fullName>
    </submittedName>
</protein>